<evidence type="ECO:0000313" key="1">
    <source>
        <dbReference type="EMBL" id="CDW81701.1"/>
    </source>
</evidence>
<dbReference type="InParanoid" id="A0A078AID1"/>
<protein>
    <submittedName>
        <fullName evidence="1">Uncharacterized protein</fullName>
    </submittedName>
</protein>
<dbReference type="Proteomes" id="UP000039865">
    <property type="component" value="Unassembled WGS sequence"/>
</dbReference>
<proteinExistence type="predicted"/>
<dbReference type="AlphaFoldDB" id="A0A078AID1"/>
<sequence length="146" mass="16990">MTQNPRNKLIYKEDFQVVVAATHLIRAMAVAEFGGFYFDNDFYLDEWAKISYIEYQDDKFLLNGVFAAQKERPLTYFFGSIAFNYKNQEGKNNMLVQWKRFDLNAVYEIKTQAQALTLLGLDILVITKLLDGLRFVPSTLVIREPN</sequence>
<keyword evidence="2" id="KW-1185">Reference proteome</keyword>
<dbReference type="EMBL" id="CCKQ01010196">
    <property type="protein sequence ID" value="CDW81701.1"/>
    <property type="molecule type" value="Genomic_DNA"/>
</dbReference>
<accession>A0A078AID1</accession>
<organism evidence="1 2">
    <name type="scientific">Stylonychia lemnae</name>
    <name type="common">Ciliate</name>
    <dbReference type="NCBI Taxonomy" id="5949"/>
    <lineage>
        <taxon>Eukaryota</taxon>
        <taxon>Sar</taxon>
        <taxon>Alveolata</taxon>
        <taxon>Ciliophora</taxon>
        <taxon>Intramacronucleata</taxon>
        <taxon>Spirotrichea</taxon>
        <taxon>Stichotrichia</taxon>
        <taxon>Sporadotrichida</taxon>
        <taxon>Oxytrichidae</taxon>
        <taxon>Stylonychinae</taxon>
        <taxon>Stylonychia</taxon>
    </lineage>
</organism>
<reference evidence="1 2" key="1">
    <citation type="submission" date="2014-06" db="EMBL/GenBank/DDBJ databases">
        <authorList>
            <person name="Swart Estienne"/>
        </authorList>
    </citation>
    <scope>NUCLEOTIDE SEQUENCE [LARGE SCALE GENOMIC DNA]</scope>
    <source>
        <strain evidence="1 2">130c</strain>
    </source>
</reference>
<name>A0A078AID1_STYLE</name>
<gene>
    <name evidence="1" type="primary">Contig17108.g18226</name>
    <name evidence="1" type="ORF">STYLEM_10725</name>
</gene>
<evidence type="ECO:0000313" key="2">
    <source>
        <dbReference type="Proteomes" id="UP000039865"/>
    </source>
</evidence>